<dbReference type="Proteomes" id="UP000000628">
    <property type="component" value="Chromosome"/>
</dbReference>
<dbReference type="InterPro" id="IPR038619">
    <property type="entry name" value="MraZ_sf"/>
</dbReference>
<dbReference type="InterPro" id="IPR020603">
    <property type="entry name" value="MraZ_dom"/>
</dbReference>
<dbReference type="InterPro" id="IPR037914">
    <property type="entry name" value="SpoVT-AbrB_sf"/>
</dbReference>
<gene>
    <name evidence="7" type="primary">mraZ</name>
    <name evidence="9" type="ordered locus">Jden_1065</name>
</gene>
<dbReference type="GO" id="GO:0009295">
    <property type="term" value="C:nucleoid"/>
    <property type="evidence" value="ECO:0007669"/>
    <property type="project" value="UniProtKB-SubCell"/>
</dbReference>
<evidence type="ECO:0000256" key="7">
    <source>
        <dbReference type="HAMAP-Rule" id="MF_01008"/>
    </source>
</evidence>
<keyword evidence="10" id="KW-1185">Reference proteome</keyword>
<dbReference type="Gene3D" id="3.40.1550.20">
    <property type="entry name" value="Transcriptional regulator MraZ domain"/>
    <property type="match status" value="1"/>
</dbReference>
<evidence type="ECO:0000313" key="10">
    <source>
        <dbReference type="Proteomes" id="UP000000628"/>
    </source>
</evidence>
<dbReference type="CDD" id="cd16321">
    <property type="entry name" value="MraZ_C"/>
    <property type="match status" value="1"/>
</dbReference>
<dbReference type="SUPFAM" id="SSF89447">
    <property type="entry name" value="AbrB/MazE/MraZ-like"/>
    <property type="match status" value="1"/>
</dbReference>
<reference evidence="9 10" key="1">
    <citation type="journal article" date="2009" name="Stand. Genomic Sci.">
        <title>Complete genome sequence of Jonesia denitrificans type strain (Prevot 55134).</title>
        <authorList>
            <person name="Pukall R."/>
            <person name="Gehrich-Schroter G."/>
            <person name="Lapidus A."/>
            <person name="Nolan M."/>
            <person name="Glavina Del Rio T."/>
            <person name="Lucas S."/>
            <person name="Chen F."/>
            <person name="Tice H."/>
            <person name="Pitluck S."/>
            <person name="Cheng J.F."/>
            <person name="Copeland A."/>
            <person name="Saunders E."/>
            <person name="Brettin T."/>
            <person name="Detter J.C."/>
            <person name="Bruce D."/>
            <person name="Goodwin L."/>
            <person name="Pati A."/>
            <person name="Ivanova N."/>
            <person name="Mavromatis K."/>
            <person name="Ovchinnikova G."/>
            <person name="Chen A."/>
            <person name="Palaniappan K."/>
            <person name="Land M."/>
            <person name="Hauser L."/>
            <person name="Chang Y.J."/>
            <person name="Jeffries C.D."/>
            <person name="Chain P."/>
            <person name="Goker M."/>
            <person name="Bristow J."/>
            <person name="Eisen J.A."/>
            <person name="Markowitz V."/>
            <person name="Hugenholtz P."/>
            <person name="Kyrpides N.C."/>
            <person name="Klenk H.P."/>
            <person name="Han C."/>
        </authorList>
    </citation>
    <scope>NUCLEOTIDE SEQUENCE [LARGE SCALE GENOMIC DNA]</scope>
    <source>
        <strain evidence="10">ATCC 14870 / DSM 20603 / BCRC 15368 / CIP 55.134 / JCM 11481 / NBRC 15587 / NCTC 10816 / Prevot 55134</strain>
    </source>
</reference>
<comment type="subcellular location">
    <subcellularLocation>
        <location evidence="7">Cytoplasm</location>
        <location evidence="7">Nucleoid</location>
    </subcellularLocation>
</comment>
<feature type="domain" description="SpoVT-AbrB" evidence="8">
    <location>
        <begin position="82"/>
        <end position="125"/>
    </location>
</feature>
<comment type="similarity">
    <text evidence="7">Belongs to the MraZ family.</text>
</comment>
<dbReference type="KEGG" id="jde:Jden_1065"/>
<name>C7R3I5_JONDD</name>
<dbReference type="eggNOG" id="COG2001">
    <property type="taxonomic scope" value="Bacteria"/>
</dbReference>
<dbReference type="PANTHER" id="PTHR34701">
    <property type="entry name" value="TRANSCRIPTIONAL REGULATOR MRAZ"/>
    <property type="match status" value="1"/>
</dbReference>
<feature type="domain" description="SpoVT-AbrB" evidence="8">
    <location>
        <begin position="11"/>
        <end position="53"/>
    </location>
</feature>
<comment type="subunit">
    <text evidence="7">Forms oligomers.</text>
</comment>
<dbReference type="Pfam" id="PF02381">
    <property type="entry name" value="MraZ"/>
    <property type="match status" value="2"/>
</dbReference>
<keyword evidence="6 7" id="KW-0804">Transcription</keyword>
<evidence type="ECO:0000256" key="3">
    <source>
        <dbReference type="ARBA" id="ARBA00022737"/>
    </source>
</evidence>
<keyword evidence="3" id="KW-0677">Repeat</keyword>
<dbReference type="CDD" id="cd16320">
    <property type="entry name" value="MraZ_N"/>
    <property type="match status" value="1"/>
</dbReference>
<dbReference type="GO" id="GO:0005737">
    <property type="term" value="C:cytoplasm"/>
    <property type="evidence" value="ECO:0007669"/>
    <property type="project" value="UniProtKB-UniRule"/>
</dbReference>
<dbReference type="GO" id="GO:2000143">
    <property type="term" value="P:negative regulation of DNA-templated transcription initiation"/>
    <property type="evidence" value="ECO:0007669"/>
    <property type="project" value="TreeGrafter"/>
</dbReference>
<dbReference type="NCBIfam" id="TIGR00242">
    <property type="entry name" value="division/cell wall cluster transcriptional repressor MraZ"/>
    <property type="match status" value="1"/>
</dbReference>
<dbReference type="InterPro" id="IPR007159">
    <property type="entry name" value="SpoVT-AbrB_dom"/>
</dbReference>
<evidence type="ECO:0000259" key="8">
    <source>
        <dbReference type="PROSITE" id="PS51740"/>
    </source>
</evidence>
<evidence type="ECO:0000256" key="1">
    <source>
        <dbReference type="ARBA" id="ARBA00013860"/>
    </source>
</evidence>
<dbReference type="InterPro" id="IPR003444">
    <property type="entry name" value="MraZ"/>
</dbReference>
<dbReference type="HOGENOM" id="CLU_107907_0_5_11"/>
<evidence type="ECO:0000313" key="9">
    <source>
        <dbReference type="EMBL" id="ACV08721.1"/>
    </source>
</evidence>
<evidence type="ECO:0000256" key="2">
    <source>
        <dbReference type="ARBA" id="ARBA00022490"/>
    </source>
</evidence>
<keyword evidence="5 7" id="KW-0238">DNA-binding</keyword>
<dbReference type="AlphaFoldDB" id="C7R3I5"/>
<evidence type="ECO:0000256" key="4">
    <source>
        <dbReference type="ARBA" id="ARBA00023015"/>
    </source>
</evidence>
<evidence type="ECO:0000256" key="6">
    <source>
        <dbReference type="ARBA" id="ARBA00023163"/>
    </source>
</evidence>
<organism evidence="9 10">
    <name type="scientific">Jonesia denitrificans (strain ATCC 14870 / DSM 20603 / BCRC 15368 / CIP 55.134 / JCM 11481 / NBRC 15587 / NCTC 10816 / Prevot 55134)</name>
    <name type="common">Listeria denitrificans</name>
    <dbReference type="NCBI Taxonomy" id="471856"/>
    <lineage>
        <taxon>Bacteria</taxon>
        <taxon>Bacillati</taxon>
        <taxon>Actinomycetota</taxon>
        <taxon>Actinomycetes</taxon>
        <taxon>Micrococcales</taxon>
        <taxon>Jonesiaceae</taxon>
        <taxon>Jonesia</taxon>
    </lineage>
</organism>
<dbReference type="InterPro" id="IPR035644">
    <property type="entry name" value="MraZ_C"/>
</dbReference>
<proteinExistence type="inferred from homology"/>
<protein>
    <recommendedName>
        <fullName evidence="1 7">Transcriptional regulator MraZ</fullName>
    </recommendedName>
</protein>
<dbReference type="EMBL" id="CP001706">
    <property type="protein sequence ID" value="ACV08721.1"/>
    <property type="molecule type" value="Genomic_DNA"/>
</dbReference>
<dbReference type="HAMAP" id="MF_01008">
    <property type="entry name" value="MraZ"/>
    <property type="match status" value="1"/>
</dbReference>
<keyword evidence="4 7" id="KW-0805">Transcription regulation</keyword>
<dbReference type="GO" id="GO:0000976">
    <property type="term" value="F:transcription cis-regulatory region binding"/>
    <property type="evidence" value="ECO:0007669"/>
    <property type="project" value="TreeGrafter"/>
</dbReference>
<dbReference type="GO" id="GO:0003700">
    <property type="term" value="F:DNA-binding transcription factor activity"/>
    <property type="evidence" value="ECO:0007669"/>
    <property type="project" value="UniProtKB-UniRule"/>
</dbReference>
<keyword evidence="2 7" id="KW-0963">Cytoplasm</keyword>
<dbReference type="InterPro" id="IPR035642">
    <property type="entry name" value="MraZ_N"/>
</dbReference>
<sequence>MGAIPHLFLGTYTPKLDDKGRLILPSKFRGQFSSGLVMTRGQERCLFLLPMEEFRRMYEHLRQAPVTSRQARDYMRVFLSGASDEMPDKQGRVSIPTPLRTYAGLDREVAVIGAGSRVEIWDARTWEDYLEEKEEGYSQTAEQIFPDLQF</sequence>
<dbReference type="PANTHER" id="PTHR34701:SF1">
    <property type="entry name" value="TRANSCRIPTIONAL REGULATOR MRAZ"/>
    <property type="match status" value="1"/>
</dbReference>
<accession>C7R3I5</accession>
<evidence type="ECO:0000256" key="5">
    <source>
        <dbReference type="ARBA" id="ARBA00023125"/>
    </source>
</evidence>
<dbReference type="PROSITE" id="PS51740">
    <property type="entry name" value="SPOVT_ABRB"/>
    <property type="match status" value="2"/>
</dbReference>
<dbReference type="STRING" id="471856.Jden_1065"/>